<dbReference type="InterPro" id="IPR011249">
    <property type="entry name" value="Metalloenz_LuxS/M16"/>
</dbReference>
<sequence length="396" mass="44940">MTNEYRPFFNRKQLTVLMWFSLLAIAVLSTMGPGPVEYQKISHSDNKTVYWMELEDQPTTLSLLLPTTPALNNQQRQLQQLKSTILQSRLREIASPDFSYQVTPKQDRIEITLRWASQQPIPDLAAIWNRLQSPAIAGDWLKEIKNIQARDYLNNQSTDQALLNQFYQQLQPLQNQPIDQQLSNSYAALFNAPRYAVSGEEAEEMAERIDKTLPQSALSQSTPELPAPTLQLSNDQGKQSYALLLGRTLPPRSAEAFLNERLAAQVIQDLLQEYKAQKALDFRMLWSALESSGYSAIILSANQNPGPLLPQLRQNLSDDLVEASQERLAQQWHDRMRDINNQVSALNLVAFYQLPTDTLEDYAEEILDLDEDQVLEIADKALQTSGQISILQSPSL</sequence>
<keyword evidence="2" id="KW-1185">Reference proteome</keyword>
<evidence type="ECO:0008006" key="3">
    <source>
        <dbReference type="Google" id="ProtNLM"/>
    </source>
</evidence>
<reference evidence="1 2" key="1">
    <citation type="submission" date="2006-02" db="EMBL/GenBank/DDBJ databases">
        <authorList>
            <person name="Pinhassi J."/>
            <person name="Pedros-Alio C."/>
            <person name="Ferriera S."/>
            <person name="Johnson J."/>
            <person name="Kravitz S."/>
            <person name="Halpern A."/>
            <person name="Remington K."/>
            <person name="Beeson K."/>
            <person name="Tran B."/>
            <person name="Rogers Y.-H."/>
            <person name="Friedman R."/>
            <person name="Venter J.C."/>
        </authorList>
    </citation>
    <scope>NUCLEOTIDE SEQUENCE [LARGE SCALE GENOMIC DNA]</scope>
    <source>
        <strain evidence="1 2">MED92</strain>
    </source>
</reference>
<dbReference type="GO" id="GO:0046872">
    <property type="term" value="F:metal ion binding"/>
    <property type="evidence" value="ECO:0007669"/>
    <property type="project" value="InterPro"/>
</dbReference>
<dbReference type="Proteomes" id="UP000002171">
    <property type="component" value="Unassembled WGS sequence"/>
</dbReference>
<dbReference type="RefSeq" id="WP_007021775.1">
    <property type="nucleotide sequence ID" value="NZ_CH724126.1"/>
</dbReference>
<evidence type="ECO:0000313" key="2">
    <source>
        <dbReference type="Proteomes" id="UP000002171"/>
    </source>
</evidence>
<dbReference type="AlphaFoldDB" id="A0A7U8GSQ7"/>
<dbReference type="SUPFAM" id="SSF63411">
    <property type="entry name" value="LuxS/MPP-like metallohydrolase"/>
    <property type="match status" value="1"/>
</dbReference>
<gene>
    <name evidence="1" type="ORF">MED92_06548</name>
</gene>
<dbReference type="OrthoDB" id="6085833at2"/>
<evidence type="ECO:0000313" key="1">
    <source>
        <dbReference type="EMBL" id="EAR62757.1"/>
    </source>
</evidence>
<dbReference type="EMBL" id="AAOW01000002">
    <property type="protein sequence ID" value="EAR62757.1"/>
    <property type="molecule type" value="Genomic_DNA"/>
</dbReference>
<organism evidence="1 2">
    <name type="scientific">Neptuniibacter caesariensis</name>
    <dbReference type="NCBI Taxonomy" id="207954"/>
    <lineage>
        <taxon>Bacteria</taxon>
        <taxon>Pseudomonadati</taxon>
        <taxon>Pseudomonadota</taxon>
        <taxon>Gammaproteobacteria</taxon>
        <taxon>Oceanospirillales</taxon>
        <taxon>Oceanospirillaceae</taxon>
        <taxon>Neptuniibacter</taxon>
    </lineage>
</organism>
<proteinExistence type="predicted"/>
<protein>
    <recommendedName>
        <fullName evidence="3">Peptidase M16 C-terminal domain-containing protein</fullName>
    </recommendedName>
</protein>
<name>A0A7U8GSQ7_NEPCE</name>
<comment type="caution">
    <text evidence="1">The sequence shown here is derived from an EMBL/GenBank/DDBJ whole genome shotgun (WGS) entry which is preliminary data.</text>
</comment>
<accession>A0A7U8GSQ7</accession>